<feature type="compositionally biased region" description="Basic residues" evidence="13">
    <location>
        <begin position="562"/>
        <end position="571"/>
    </location>
</feature>
<feature type="signal peptide" evidence="14">
    <location>
        <begin position="1"/>
        <end position="19"/>
    </location>
</feature>
<dbReference type="KEGG" id="gfs:119638793"/>
<dbReference type="FunFam" id="3.20.20.80:FF:000144">
    <property type="entry name" value="Chitinase"/>
    <property type="match status" value="1"/>
</dbReference>
<dbReference type="RefSeq" id="XP_037891745.1">
    <property type="nucleotide sequence ID" value="XM_038035817.1"/>
</dbReference>
<evidence type="ECO:0000256" key="7">
    <source>
        <dbReference type="ARBA" id="ARBA00023024"/>
    </source>
</evidence>
<feature type="compositionally biased region" description="Low complexity" evidence="13">
    <location>
        <begin position="532"/>
        <end position="561"/>
    </location>
</feature>
<dbReference type="GO" id="GO:0006032">
    <property type="term" value="P:chitin catabolic process"/>
    <property type="evidence" value="ECO:0007669"/>
    <property type="project" value="UniProtKB-KW"/>
</dbReference>
<evidence type="ECO:0000256" key="3">
    <source>
        <dbReference type="ARBA" id="ARBA00012729"/>
    </source>
</evidence>
<dbReference type="EC" id="3.2.1.14" evidence="3"/>
<dbReference type="InterPro" id="IPR050314">
    <property type="entry name" value="Glycosyl_Hydrlase_18"/>
</dbReference>
<gene>
    <name evidence="18" type="primary">LOC119638793</name>
</gene>
<keyword evidence="8" id="KW-1015">Disulfide bond</keyword>
<evidence type="ECO:0000256" key="10">
    <source>
        <dbReference type="ARBA" id="ARBA00023295"/>
    </source>
</evidence>
<dbReference type="GO" id="GO:0005576">
    <property type="term" value="C:extracellular region"/>
    <property type="evidence" value="ECO:0007669"/>
    <property type="project" value="InterPro"/>
</dbReference>
<dbReference type="SUPFAM" id="SSF57625">
    <property type="entry name" value="Invertebrate chitin-binding proteins"/>
    <property type="match status" value="1"/>
</dbReference>
<evidence type="ECO:0000256" key="8">
    <source>
        <dbReference type="ARBA" id="ARBA00023157"/>
    </source>
</evidence>
<dbReference type="GeneID" id="119638793"/>
<dbReference type="GO" id="GO:0008061">
    <property type="term" value="F:chitin binding"/>
    <property type="evidence" value="ECO:0007669"/>
    <property type="project" value="UniProtKB-KW"/>
</dbReference>
<dbReference type="Pfam" id="PF01607">
    <property type="entry name" value="CBM_14"/>
    <property type="match status" value="1"/>
</dbReference>
<protein>
    <recommendedName>
        <fullName evidence="3">chitinase</fullName>
        <ecNumber evidence="3">3.2.1.14</ecNumber>
    </recommendedName>
</protein>
<evidence type="ECO:0000256" key="14">
    <source>
        <dbReference type="SAM" id="SignalP"/>
    </source>
</evidence>
<name>A0A9C5Z937_9MUSC</name>
<keyword evidence="9" id="KW-0119">Carbohydrate metabolism</keyword>
<evidence type="ECO:0000259" key="16">
    <source>
        <dbReference type="PROSITE" id="PS51910"/>
    </source>
</evidence>
<comment type="similarity">
    <text evidence="2">Belongs to the glycosyl hydrolase 18 family. Chitinase class II subfamily.</text>
</comment>
<comment type="catalytic activity">
    <reaction evidence="1">
        <text>Random endo-hydrolysis of N-acetyl-beta-D-glucosaminide (1-&gt;4)-beta-linkages in chitin and chitodextrins.</text>
        <dbReference type="EC" id="3.2.1.14"/>
    </reaction>
</comment>
<keyword evidence="10 12" id="KW-0326">Glycosidase</keyword>
<accession>A0A9C5Z937</accession>
<organism evidence="17 18">
    <name type="scientific">Glossina fuscipes</name>
    <dbReference type="NCBI Taxonomy" id="7396"/>
    <lineage>
        <taxon>Eukaryota</taxon>
        <taxon>Metazoa</taxon>
        <taxon>Ecdysozoa</taxon>
        <taxon>Arthropoda</taxon>
        <taxon>Hexapoda</taxon>
        <taxon>Insecta</taxon>
        <taxon>Pterygota</taxon>
        <taxon>Neoptera</taxon>
        <taxon>Endopterygota</taxon>
        <taxon>Diptera</taxon>
        <taxon>Brachycera</taxon>
        <taxon>Muscomorpha</taxon>
        <taxon>Hippoboscoidea</taxon>
        <taxon>Glossinidae</taxon>
        <taxon>Glossina</taxon>
    </lineage>
</organism>
<feature type="region of interest" description="Disordered" evidence="13">
    <location>
        <begin position="506"/>
        <end position="591"/>
    </location>
</feature>
<evidence type="ECO:0000256" key="5">
    <source>
        <dbReference type="ARBA" id="ARBA00022729"/>
    </source>
</evidence>
<keyword evidence="17" id="KW-1185">Reference proteome</keyword>
<evidence type="ECO:0000256" key="13">
    <source>
        <dbReference type="SAM" id="MobiDB-lite"/>
    </source>
</evidence>
<feature type="region of interest" description="Disordered" evidence="13">
    <location>
        <begin position="52"/>
        <end position="84"/>
    </location>
</feature>
<dbReference type="Gene3D" id="3.10.50.10">
    <property type="match status" value="1"/>
</dbReference>
<dbReference type="GO" id="GO:0008843">
    <property type="term" value="F:endochitinase activity"/>
    <property type="evidence" value="ECO:0007669"/>
    <property type="project" value="UniProtKB-EC"/>
</dbReference>
<dbReference type="PANTHER" id="PTHR11177">
    <property type="entry name" value="CHITINASE"/>
    <property type="match status" value="1"/>
</dbReference>
<keyword evidence="5 14" id="KW-0732">Signal</keyword>
<dbReference type="InterPro" id="IPR036508">
    <property type="entry name" value="Chitin-bd_dom_sf"/>
</dbReference>
<dbReference type="PROSITE" id="PS51910">
    <property type="entry name" value="GH18_2"/>
    <property type="match status" value="1"/>
</dbReference>
<sequence>MFNYLIWITILLAVARVELKSLFDYNINNPEYDETQSNAKNDFKFDALNGHSNKQLSKRSPPPHAKAYGRRAHNGHGPGHGRGPPHETIYYYEPHYYEVHYHVQDKSLLVPLLLLGVLLAAAAGEQNARIVCYFSNWAVFRPGVGSYGIEDIPANLCTHIVYSFIGVDDKSWQVLIIDPELDVKQNGFRNFTQLRKKHPQLKLQIAVGGWAEGGKKYSQLVAERTRRLTFIRSVVDFMKKYEFDGFDLDWEYPGATDRGGTYADKDRFLYFVQELRRAFDREGAGWEITMAVPVAKFRLQEGYHVPELCELLDAVHAMTYDLRGNWAGFADVHSPLYRRKHDQYAYEKLNVHDGLLLWEEMGCPANKLVVGVPFYGRTYTLSPSNKNYNMGTYINKEAGGGSPGPYTNASGFLAYYEICTEVQDESNGWIVKWDDAGMVPYTYRETQWVGYENEASVKIKMDFIKKQGYAGAMTWAIDMDDFRGLCGHENALMQILYDNMKNYRVPEPTRETTPRPEWSKPPSTPPNPDEGSLITLQTTTTTSTIKPITTIRPKRPAATTKATKKPFKTTKKPSPTVCSESAQSVQKEPSIQKPAITEPEGVVITSGDYETNKIDCVHKDFVAHPDCTKYYRCVHGKPVEFQCKEGTAFHTVTNVCDWIENSDRYYCTRLKEKQTSSNALKRSIK</sequence>
<feature type="chain" id="PRO_5039395956" description="chitinase" evidence="14">
    <location>
        <begin position="20"/>
        <end position="685"/>
    </location>
</feature>
<feature type="domain" description="GH18" evidence="16">
    <location>
        <begin position="128"/>
        <end position="503"/>
    </location>
</feature>
<dbReference type="PROSITE" id="PS50940">
    <property type="entry name" value="CHIT_BIND_II"/>
    <property type="match status" value="1"/>
</dbReference>
<dbReference type="PROSITE" id="PS01095">
    <property type="entry name" value="GH18_1"/>
    <property type="match status" value="1"/>
</dbReference>
<dbReference type="Proteomes" id="UP000092443">
    <property type="component" value="Unplaced"/>
</dbReference>
<feature type="domain" description="Chitin-binding type-2" evidence="15">
    <location>
        <begin position="613"/>
        <end position="669"/>
    </location>
</feature>
<dbReference type="SUPFAM" id="SSF54556">
    <property type="entry name" value="Chitinase insertion domain"/>
    <property type="match status" value="1"/>
</dbReference>
<dbReference type="SUPFAM" id="SSF51445">
    <property type="entry name" value="(Trans)glycosidases"/>
    <property type="match status" value="1"/>
</dbReference>
<dbReference type="PANTHER" id="PTHR11177:SF144">
    <property type="entry name" value="CHITINASE 5"/>
    <property type="match status" value="1"/>
</dbReference>
<evidence type="ECO:0000256" key="12">
    <source>
        <dbReference type="RuleBase" id="RU000489"/>
    </source>
</evidence>
<evidence type="ECO:0000256" key="6">
    <source>
        <dbReference type="ARBA" id="ARBA00022801"/>
    </source>
</evidence>
<dbReference type="SMART" id="SM00636">
    <property type="entry name" value="Glyco_18"/>
    <property type="match status" value="1"/>
</dbReference>
<keyword evidence="11" id="KW-0624">Polysaccharide degradation</keyword>
<evidence type="ECO:0000313" key="17">
    <source>
        <dbReference type="Proteomes" id="UP000092443"/>
    </source>
</evidence>
<dbReference type="Pfam" id="PF00704">
    <property type="entry name" value="Glyco_hydro_18"/>
    <property type="match status" value="1"/>
</dbReference>
<dbReference type="FunFam" id="2.170.140.10:FF:000004">
    <property type="entry name" value="Chitinase 5"/>
    <property type="match status" value="1"/>
</dbReference>
<dbReference type="Gene3D" id="3.20.20.80">
    <property type="entry name" value="Glycosidases"/>
    <property type="match status" value="1"/>
</dbReference>
<dbReference type="InterPro" id="IPR029070">
    <property type="entry name" value="Chitinase_insertion_sf"/>
</dbReference>
<evidence type="ECO:0000256" key="9">
    <source>
        <dbReference type="ARBA" id="ARBA00023277"/>
    </source>
</evidence>
<dbReference type="GO" id="GO:0000272">
    <property type="term" value="P:polysaccharide catabolic process"/>
    <property type="evidence" value="ECO:0007669"/>
    <property type="project" value="UniProtKB-KW"/>
</dbReference>
<dbReference type="InterPro" id="IPR011583">
    <property type="entry name" value="Chitinase_II/V-like_cat"/>
</dbReference>
<dbReference type="FunFam" id="3.10.50.10:FF:000004">
    <property type="entry name" value="Chitinase 5"/>
    <property type="match status" value="1"/>
</dbReference>
<evidence type="ECO:0000259" key="15">
    <source>
        <dbReference type="PROSITE" id="PS50940"/>
    </source>
</evidence>
<evidence type="ECO:0000256" key="4">
    <source>
        <dbReference type="ARBA" id="ARBA00022669"/>
    </source>
</evidence>
<keyword evidence="4" id="KW-0147">Chitin-binding</keyword>
<dbReference type="Gene3D" id="2.170.140.10">
    <property type="entry name" value="Chitin binding domain"/>
    <property type="match status" value="1"/>
</dbReference>
<dbReference type="InterPro" id="IPR001579">
    <property type="entry name" value="Glyco_hydro_18_chit_AS"/>
</dbReference>
<evidence type="ECO:0000256" key="11">
    <source>
        <dbReference type="ARBA" id="ARBA00023326"/>
    </source>
</evidence>
<dbReference type="AlphaFoldDB" id="A0A9C5Z937"/>
<keyword evidence="7" id="KW-0146">Chitin degradation</keyword>
<dbReference type="InterPro" id="IPR002557">
    <property type="entry name" value="Chitin-bd_dom"/>
</dbReference>
<dbReference type="SMART" id="SM00494">
    <property type="entry name" value="ChtBD2"/>
    <property type="match status" value="1"/>
</dbReference>
<evidence type="ECO:0000256" key="2">
    <source>
        <dbReference type="ARBA" id="ARBA00009121"/>
    </source>
</evidence>
<feature type="compositionally biased region" description="Basic and acidic residues" evidence="13">
    <location>
        <begin position="507"/>
        <end position="518"/>
    </location>
</feature>
<evidence type="ECO:0000313" key="18">
    <source>
        <dbReference type="RefSeq" id="XP_037891745.1"/>
    </source>
</evidence>
<dbReference type="InterPro" id="IPR017853">
    <property type="entry name" value="GH"/>
</dbReference>
<proteinExistence type="inferred from homology"/>
<feature type="compositionally biased region" description="Polar residues" evidence="13">
    <location>
        <begin position="577"/>
        <end position="589"/>
    </location>
</feature>
<evidence type="ECO:0000256" key="1">
    <source>
        <dbReference type="ARBA" id="ARBA00000822"/>
    </source>
</evidence>
<reference evidence="18" key="1">
    <citation type="submission" date="2025-08" db="UniProtKB">
        <authorList>
            <consortium name="RefSeq"/>
        </authorList>
    </citation>
    <scope>IDENTIFICATION</scope>
    <source>
        <tissue evidence="18">Whole body pupa</tissue>
    </source>
</reference>
<dbReference type="InterPro" id="IPR001223">
    <property type="entry name" value="Glyco_hydro18_cat"/>
</dbReference>
<keyword evidence="6 12" id="KW-0378">Hydrolase</keyword>